<evidence type="ECO:0000313" key="2">
    <source>
        <dbReference type="Proteomes" id="UP001594288"/>
    </source>
</evidence>
<dbReference type="PANTHER" id="PTHR43434:SF1">
    <property type="entry name" value="PHOSPHOGLYCOLATE PHOSPHATASE"/>
    <property type="match status" value="1"/>
</dbReference>
<dbReference type="InterPro" id="IPR041492">
    <property type="entry name" value="HAD_2"/>
</dbReference>
<dbReference type="Gene3D" id="1.10.150.240">
    <property type="entry name" value="Putative phosphatase, domain 2"/>
    <property type="match status" value="1"/>
</dbReference>
<dbReference type="InterPro" id="IPR036412">
    <property type="entry name" value="HAD-like_sf"/>
</dbReference>
<keyword evidence="1" id="KW-0378">Hydrolase</keyword>
<dbReference type="Gene3D" id="3.40.50.1000">
    <property type="entry name" value="HAD superfamily/HAD-like"/>
    <property type="match status" value="1"/>
</dbReference>
<proteinExistence type="predicted"/>
<dbReference type="SFLD" id="SFLDS00003">
    <property type="entry name" value="Haloacid_Dehalogenase"/>
    <property type="match status" value="1"/>
</dbReference>
<sequence>MNPLEVAIFDFDGTIVDSMSFLTEQAADLLVERYGMDPDKARRAYIDTTGLPFVKQMELIFPGDARNESTVSTYEKRKRDSLFDFDLFPDAPSALERIRRQGVKVCVSSGNYEDVIADIVRFKGLQFDLVMGFRPGFQKGLDHFRFAMETFGTAPEQVVFVGDSRKDGLAAQAAGIRFIARTGLLTAEEFSEVLPGVPVIDSLDEMLPLVGISPE</sequence>
<dbReference type="PANTHER" id="PTHR43434">
    <property type="entry name" value="PHOSPHOGLYCOLATE PHOSPHATASE"/>
    <property type="match status" value="1"/>
</dbReference>
<evidence type="ECO:0000313" key="1">
    <source>
        <dbReference type="EMBL" id="MFC1799840.1"/>
    </source>
</evidence>
<dbReference type="SUPFAM" id="SSF56784">
    <property type="entry name" value="HAD-like"/>
    <property type="match status" value="1"/>
</dbReference>
<dbReference type="EC" id="3.-.-.-" evidence="1"/>
<dbReference type="Proteomes" id="UP001594288">
    <property type="component" value="Unassembled WGS sequence"/>
</dbReference>
<comment type="caution">
    <text evidence="1">The sequence shown here is derived from an EMBL/GenBank/DDBJ whole genome shotgun (WGS) entry which is preliminary data.</text>
</comment>
<keyword evidence="2" id="KW-1185">Reference proteome</keyword>
<gene>
    <name evidence="1" type="ORF">ACFL2Z_02905</name>
</gene>
<dbReference type="InterPro" id="IPR023214">
    <property type="entry name" value="HAD_sf"/>
</dbReference>
<protein>
    <submittedName>
        <fullName evidence="1">HAD family hydrolase</fullName>
        <ecNumber evidence="1">3.-.-.-</ecNumber>
    </submittedName>
</protein>
<name>A0ABV6YP39_UNCEI</name>
<dbReference type="SFLD" id="SFLDG01129">
    <property type="entry name" value="C1.5:_HAD__Beta-PGM__Phosphata"/>
    <property type="match status" value="1"/>
</dbReference>
<dbReference type="GO" id="GO:0016787">
    <property type="term" value="F:hydrolase activity"/>
    <property type="evidence" value="ECO:0007669"/>
    <property type="project" value="UniProtKB-KW"/>
</dbReference>
<accession>A0ABV6YP39</accession>
<dbReference type="InterPro" id="IPR050155">
    <property type="entry name" value="HAD-like_hydrolase_sf"/>
</dbReference>
<dbReference type="EMBL" id="JBHPEI010000035">
    <property type="protein sequence ID" value="MFC1799840.1"/>
    <property type="molecule type" value="Genomic_DNA"/>
</dbReference>
<dbReference type="InterPro" id="IPR023198">
    <property type="entry name" value="PGP-like_dom2"/>
</dbReference>
<organism evidence="1 2">
    <name type="scientific">Eiseniibacteriota bacterium</name>
    <dbReference type="NCBI Taxonomy" id="2212470"/>
    <lineage>
        <taxon>Bacteria</taxon>
        <taxon>Candidatus Eiseniibacteriota</taxon>
    </lineage>
</organism>
<reference evidence="1 2" key="1">
    <citation type="submission" date="2024-09" db="EMBL/GenBank/DDBJ databases">
        <authorList>
            <person name="D'Angelo T."/>
        </authorList>
    </citation>
    <scope>NUCLEOTIDE SEQUENCE [LARGE SCALE GENOMIC DNA]</scope>
    <source>
        <strain evidence="1">SAG AM-311-F02</strain>
    </source>
</reference>
<dbReference type="Pfam" id="PF13419">
    <property type="entry name" value="HAD_2"/>
    <property type="match status" value="1"/>
</dbReference>